<gene>
    <name evidence="1" type="ORF">H7U35_04950</name>
</gene>
<evidence type="ECO:0000313" key="1">
    <source>
        <dbReference type="EMBL" id="MBM6734571.1"/>
    </source>
</evidence>
<organism evidence="1 2">
    <name type="scientific">Mediterranea massiliensis</name>
    <dbReference type="NCBI Taxonomy" id="1841865"/>
    <lineage>
        <taxon>Bacteria</taxon>
        <taxon>Pseudomonadati</taxon>
        <taxon>Bacteroidota</taxon>
        <taxon>Bacteroidia</taxon>
        <taxon>Bacteroidales</taxon>
        <taxon>Bacteroidaceae</taxon>
        <taxon>Mediterranea</taxon>
    </lineage>
</organism>
<proteinExistence type="predicted"/>
<keyword evidence="2" id="KW-1185">Reference proteome</keyword>
<accession>A0ABS2DYW8</accession>
<dbReference type="EMBL" id="JACLYZ010000008">
    <property type="protein sequence ID" value="MBM6734571.1"/>
    <property type="molecule type" value="Genomic_DNA"/>
</dbReference>
<comment type="caution">
    <text evidence="1">The sequence shown here is derived from an EMBL/GenBank/DDBJ whole genome shotgun (WGS) entry which is preliminary data.</text>
</comment>
<dbReference type="Pfam" id="PF20194">
    <property type="entry name" value="DUF6557"/>
    <property type="match status" value="1"/>
</dbReference>
<evidence type="ECO:0000313" key="2">
    <source>
        <dbReference type="Proteomes" id="UP000766986"/>
    </source>
</evidence>
<name>A0ABS2DYW8_9BACT</name>
<sequence>MTLKELLTQVGFDELLPYLEKYEPEHLDNLYAFREAYDILRNMEPANNFEGKIFVEWHGGEWEDEEKWIGVSPMHDCTWEEDLAKEIVVADDVHISKIEIAMHCLWEITYWGFSPAERQEMWRQKFGPQILANPYEVALDKLEESIWRHQTPRRLRSRGEDGRRYVTWTNARSFFDNRMNRSKRKREYRQDKRQEYLRKMAVRENLVRMLSAEGSSFRRNDVEFLLNVQYGRQYDYRSVTQEAGSRLAYILESMTRYQQLDLSRYDGALLFLHIPAGAPLEESALTVFKQGVRARLGYADIRFGSMTREADTPEVAATLLLNKCKVD</sequence>
<dbReference type="Proteomes" id="UP000766986">
    <property type="component" value="Unassembled WGS sequence"/>
</dbReference>
<dbReference type="InterPro" id="IPR046687">
    <property type="entry name" value="DUF6557"/>
</dbReference>
<evidence type="ECO:0008006" key="3">
    <source>
        <dbReference type="Google" id="ProtNLM"/>
    </source>
</evidence>
<protein>
    <recommendedName>
        <fullName evidence="3">GGDEF domain-containing protein</fullName>
    </recommendedName>
</protein>
<dbReference type="RefSeq" id="WP_205094981.1">
    <property type="nucleotide sequence ID" value="NZ_CAWVFH010000008.1"/>
</dbReference>
<reference evidence="1 2" key="1">
    <citation type="journal article" date="2021" name="Sci. Rep.">
        <title>The distribution of antibiotic resistance genes in chicken gut microbiota commensals.</title>
        <authorList>
            <person name="Juricova H."/>
            <person name="Matiasovicova J."/>
            <person name="Kubasova T."/>
            <person name="Cejkova D."/>
            <person name="Rychlik I."/>
        </authorList>
    </citation>
    <scope>NUCLEOTIDE SEQUENCE [LARGE SCALE GENOMIC DNA]</scope>
    <source>
        <strain evidence="1 2">An772</strain>
    </source>
</reference>